<dbReference type="AlphaFoldDB" id="E6QEN7"/>
<dbReference type="InterPro" id="IPR011335">
    <property type="entry name" value="Restrct_endonuc-II-like"/>
</dbReference>
<dbReference type="SUPFAM" id="SSF52980">
    <property type="entry name" value="Restriction endonuclease-like"/>
    <property type="match status" value="1"/>
</dbReference>
<protein>
    <submittedName>
        <fullName evidence="2">Putative exodeoxyribonuclease V, gamma subunit recC</fullName>
        <ecNumber evidence="2">3.1.11.5</ecNumber>
    </submittedName>
</protein>
<dbReference type="Pfam" id="PF17946">
    <property type="entry name" value="RecC_C"/>
    <property type="match status" value="1"/>
</dbReference>
<sequence>MLRAEEKNGPDRVAERVRAQQRSGRYPLAGMASRTATVLLDDVTPVLTVWREIGTEWTAAPQRRVVHRARGRILLEDWLPALYQNNAGDLAFVQLRASRLLNKESQKPEGDKLAALWLQQLLANAVGLRCNGIVVGRDVLVRAAPPPPDAIAALDDLLDLWQEGLCEPLPVTLKTALVSLQGKNPAPIYDGNDRLPGEARKDLSLFRDYPDFATLSGARTGPQRRGFAEYAAALYRPFAGWLETLEWQAHP</sequence>
<accession>E6QEN7</accession>
<name>E6QEN7_9ZZZZ</name>
<dbReference type="EMBL" id="CABP01000130">
    <property type="protein sequence ID" value="CBI05663.1"/>
    <property type="molecule type" value="Genomic_DNA"/>
</dbReference>
<evidence type="ECO:0000259" key="1">
    <source>
        <dbReference type="Pfam" id="PF17946"/>
    </source>
</evidence>
<dbReference type="InterPro" id="IPR041500">
    <property type="entry name" value="RecC_C"/>
</dbReference>
<dbReference type="EC" id="3.1.11.5" evidence="2"/>
<keyword evidence="2" id="KW-0378">Hydrolase</keyword>
<evidence type="ECO:0000313" key="2">
    <source>
        <dbReference type="EMBL" id="CBI05663.1"/>
    </source>
</evidence>
<gene>
    <name evidence="2" type="ORF">CARN5_0816</name>
</gene>
<organism evidence="2">
    <name type="scientific">mine drainage metagenome</name>
    <dbReference type="NCBI Taxonomy" id="410659"/>
    <lineage>
        <taxon>unclassified sequences</taxon>
        <taxon>metagenomes</taxon>
        <taxon>ecological metagenomes</taxon>
    </lineage>
</organism>
<comment type="caution">
    <text evidence="2">The sequence shown here is derived from an EMBL/GenBank/DDBJ whole genome shotgun (WGS) entry which is preliminary data.</text>
</comment>
<reference evidence="2" key="1">
    <citation type="submission" date="2009-10" db="EMBL/GenBank/DDBJ databases">
        <title>Diversity of trophic interactions inside an arsenic-rich microbial ecosystem.</title>
        <authorList>
            <person name="Bertin P.N."/>
            <person name="Heinrich-Salmeron A."/>
            <person name="Pelletier E."/>
            <person name="Goulhen-Chollet F."/>
            <person name="Arsene-Ploetze F."/>
            <person name="Gallien S."/>
            <person name="Calteau A."/>
            <person name="Vallenet D."/>
            <person name="Casiot C."/>
            <person name="Chane-Woon-Ming B."/>
            <person name="Giloteaux L."/>
            <person name="Barakat M."/>
            <person name="Bonnefoy V."/>
            <person name="Bruneel O."/>
            <person name="Chandler M."/>
            <person name="Cleiss J."/>
            <person name="Duran R."/>
            <person name="Elbaz-Poulichet F."/>
            <person name="Fonknechten N."/>
            <person name="Lauga B."/>
            <person name="Mornico D."/>
            <person name="Ortet P."/>
            <person name="Schaeffer C."/>
            <person name="Siguier P."/>
            <person name="Alexander Thil Smith A."/>
            <person name="Van Dorsselaer A."/>
            <person name="Weissenbach J."/>
            <person name="Medigue C."/>
            <person name="Le Paslier D."/>
        </authorList>
    </citation>
    <scope>NUCLEOTIDE SEQUENCE</scope>
</reference>
<feature type="domain" description="RecC C-terminal" evidence="1">
    <location>
        <begin position="14"/>
        <end position="181"/>
    </location>
</feature>
<proteinExistence type="predicted"/>
<dbReference type="GO" id="GO:0008854">
    <property type="term" value="F:exodeoxyribonuclease V activity"/>
    <property type="evidence" value="ECO:0007669"/>
    <property type="project" value="UniProtKB-EC"/>
</dbReference>